<dbReference type="RefSeq" id="WP_150064248.1">
    <property type="nucleotide sequence ID" value="NZ_JACIGJ010000035.1"/>
</dbReference>
<dbReference type="CDD" id="cd18873">
    <property type="entry name" value="NUDIX_NadM_like"/>
    <property type="match status" value="1"/>
</dbReference>
<dbReference type="SUPFAM" id="SSF55811">
    <property type="entry name" value="Nudix"/>
    <property type="match status" value="1"/>
</dbReference>
<name>A0A5M6I5A9_9PROT</name>
<comment type="caution">
    <text evidence="2">The sequence shown here is derived from an EMBL/GenBank/DDBJ whole genome shotgun (WGS) entry which is preliminary data.</text>
</comment>
<keyword evidence="3" id="KW-1185">Reference proteome</keyword>
<dbReference type="InterPro" id="IPR036390">
    <property type="entry name" value="WH_DNA-bd_sf"/>
</dbReference>
<dbReference type="SUPFAM" id="SSF46785">
    <property type="entry name" value="Winged helix' DNA-binding domain"/>
    <property type="match status" value="1"/>
</dbReference>
<dbReference type="OrthoDB" id="9786141at2"/>
<gene>
    <name evidence="2" type="ORF">F1188_20120</name>
</gene>
<evidence type="ECO:0000259" key="1">
    <source>
        <dbReference type="Pfam" id="PF21906"/>
    </source>
</evidence>
<evidence type="ECO:0000313" key="2">
    <source>
        <dbReference type="EMBL" id="KAA5603017.1"/>
    </source>
</evidence>
<dbReference type="PIRSF" id="PIRSF019423">
    <property type="entry name" value="NMN_biosyn"/>
    <property type="match status" value="1"/>
</dbReference>
<feature type="domain" description="NrtR DNA-binding winged helix" evidence="1">
    <location>
        <begin position="248"/>
        <end position="307"/>
    </location>
</feature>
<accession>A0A5M6I5A9</accession>
<dbReference type="Proteomes" id="UP000324065">
    <property type="component" value="Unassembled WGS sequence"/>
</dbReference>
<dbReference type="InterPro" id="IPR054105">
    <property type="entry name" value="WHD_NrtR"/>
</dbReference>
<organism evidence="2 3">
    <name type="scientific">Roseospira marina</name>
    <dbReference type="NCBI Taxonomy" id="140057"/>
    <lineage>
        <taxon>Bacteria</taxon>
        <taxon>Pseudomonadati</taxon>
        <taxon>Pseudomonadota</taxon>
        <taxon>Alphaproteobacteria</taxon>
        <taxon>Rhodospirillales</taxon>
        <taxon>Rhodospirillaceae</taxon>
        <taxon>Roseospira</taxon>
    </lineage>
</organism>
<proteinExistence type="predicted"/>
<sequence length="331" mass="36281">MTLEPPVTTSAVAVDLTAVVIAVSEDTPVVLVRRPEAGGRAALPAGPLQAEHGTLQAGLRSWVERQTDLGLGYVEQLYTFGDRSRPADDPARGDGGRRLSIAYLALVPPLDTAVGRAPDPRTAWMPWYDAFPWEDLRSDPEPWRARLRSALAAWGSAAPKGLKAARTERVRLTFGDESSDWDAERALERYELLYEAGLVPEAAWDAGQTPATEVLDGAGRPLAIDHRRILATAVSRLRGKIKYRPVLFELLPETFTLLRLQRTAEAISGVALHKPNFRRLVAQQGLVEDTGQMEAETGGRPAKLVRFRRDVISERPAPGVRATATRRGSYP</sequence>
<dbReference type="InterPro" id="IPR015797">
    <property type="entry name" value="NUDIX_hydrolase-like_dom_sf"/>
</dbReference>
<evidence type="ECO:0000313" key="3">
    <source>
        <dbReference type="Proteomes" id="UP000324065"/>
    </source>
</evidence>
<dbReference type="InterPro" id="IPR036388">
    <property type="entry name" value="WH-like_DNA-bd_sf"/>
</dbReference>
<dbReference type="AlphaFoldDB" id="A0A5M6I5A9"/>
<protein>
    <recommendedName>
        <fullName evidence="1">NrtR DNA-binding winged helix domain-containing protein</fullName>
    </recommendedName>
</protein>
<dbReference type="Gene3D" id="1.10.10.10">
    <property type="entry name" value="Winged helix-like DNA-binding domain superfamily/Winged helix DNA-binding domain"/>
    <property type="match status" value="1"/>
</dbReference>
<dbReference type="EMBL" id="VWPJ01000041">
    <property type="protein sequence ID" value="KAA5603017.1"/>
    <property type="molecule type" value="Genomic_DNA"/>
</dbReference>
<dbReference type="Gene3D" id="3.90.79.10">
    <property type="entry name" value="Nucleoside Triphosphate Pyrophosphohydrolase"/>
    <property type="match status" value="1"/>
</dbReference>
<dbReference type="Pfam" id="PF21906">
    <property type="entry name" value="WHD_NrtR"/>
    <property type="match status" value="1"/>
</dbReference>
<reference evidence="2 3" key="1">
    <citation type="submission" date="2019-09" db="EMBL/GenBank/DDBJ databases">
        <title>Genome sequence of Roseospira marina, one of the more divergent members of the non-sulfur purple photosynthetic bacterial family, the Rhodospirillaceae.</title>
        <authorList>
            <person name="Meyer T."/>
            <person name="Kyndt J."/>
        </authorList>
    </citation>
    <scope>NUCLEOTIDE SEQUENCE [LARGE SCALE GENOMIC DNA]</scope>
    <source>
        <strain evidence="2 3">DSM 15113</strain>
    </source>
</reference>
<dbReference type="InterPro" id="IPR011213">
    <property type="entry name" value="NMN_biosyn"/>
</dbReference>